<accession>A0A7X9P289</accession>
<evidence type="ECO:0000313" key="3">
    <source>
        <dbReference type="Proteomes" id="UP000576082"/>
    </source>
</evidence>
<gene>
    <name evidence="2" type="ORF">HHU12_09535</name>
</gene>
<keyword evidence="3" id="KW-1185">Reference proteome</keyword>
<sequence length="163" mass="18994">MQTINFNETLSDSNVSIFVSSQEEAQYFIDEMSKEYKKLQMEFIRGEYQADQGETTRQELLNELTKIQSEIVSLDELLATLSDGSLKDDTQLDRDKAYVKEREIRKRYETKCGYGFIKNKFETAVENAHKMELRESIKVVVDYANLKGWTVNHYDLLPNVVTV</sequence>
<evidence type="ECO:0000256" key="1">
    <source>
        <dbReference type="SAM" id="Coils"/>
    </source>
</evidence>
<dbReference type="Proteomes" id="UP000576082">
    <property type="component" value="Unassembled WGS sequence"/>
</dbReference>
<feature type="coiled-coil region" evidence="1">
    <location>
        <begin position="50"/>
        <end position="77"/>
    </location>
</feature>
<dbReference type="EMBL" id="JABANE010000020">
    <property type="protein sequence ID" value="NME68201.1"/>
    <property type="molecule type" value="Genomic_DNA"/>
</dbReference>
<evidence type="ECO:0000313" key="2">
    <source>
        <dbReference type="EMBL" id="NME68201.1"/>
    </source>
</evidence>
<keyword evidence="1" id="KW-0175">Coiled coil</keyword>
<organism evidence="2 3">
    <name type="scientific">Flammeovirga aprica JL-4</name>
    <dbReference type="NCBI Taxonomy" id="694437"/>
    <lineage>
        <taxon>Bacteria</taxon>
        <taxon>Pseudomonadati</taxon>
        <taxon>Bacteroidota</taxon>
        <taxon>Cytophagia</taxon>
        <taxon>Cytophagales</taxon>
        <taxon>Flammeovirgaceae</taxon>
        <taxon>Flammeovirga</taxon>
    </lineage>
</organism>
<proteinExistence type="predicted"/>
<protein>
    <submittedName>
        <fullName evidence="2">Uncharacterized protein</fullName>
    </submittedName>
</protein>
<name>A0A7X9P289_9BACT</name>
<dbReference type="RefSeq" id="WP_169656512.1">
    <property type="nucleotide sequence ID" value="NZ_JABANE010000020.1"/>
</dbReference>
<dbReference type="AlphaFoldDB" id="A0A7X9P289"/>
<reference evidence="2 3" key="1">
    <citation type="submission" date="2020-04" db="EMBL/GenBank/DDBJ databases">
        <title>Flammeovirga sp. SR4, a novel species isolated from seawater.</title>
        <authorList>
            <person name="Wang X."/>
        </authorList>
    </citation>
    <scope>NUCLEOTIDE SEQUENCE [LARGE SCALE GENOMIC DNA]</scope>
    <source>
        <strain evidence="2 3">ATCC 23126</strain>
    </source>
</reference>
<comment type="caution">
    <text evidence="2">The sequence shown here is derived from an EMBL/GenBank/DDBJ whole genome shotgun (WGS) entry which is preliminary data.</text>
</comment>